<sequence>MSQQLSLKDRLLLADEEFATFSSVADFASPSAAAFLERWLELNVQVEDRLNTNSLDEETTAIAHSVASKISAFTGSLLSVQAEQDHQVAVLQNAEFDAPATRTTRPSARKSTSSTKHSPIRVRKDTSLPSYIEPAYKWLLRHLYDPYPS</sequence>
<feature type="non-terminal residue" evidence="2">
    <location>
        <position position="149"/>
    </location>
</feature>
<evidence type="ECO:0000256" key="1">
    <source>
        <dbReference type="SAM" id="MobiDB-lite"/>
    </source>
</evidence>
<evidence type="ECO:0000313" key="2">
    <source>
        <dbReference type="EMBL" id="GAT47168.1"/>
    </source>
</evidence>
<feature type="compositionally biased region" description="Polar residues" evidence="1">
    <location>
        <begin position="101"/>
        <end position="117"/>
    </location>
</feature>
<organism evidence="2 3">
    <name type="scientific">Mycena chlorophos</name>
    <name type="common">Agaric fungus</name>
    <name type="synonym">Agaricus chlorophos</name>
    <dbReference type="NCBI Taxonomy" id="658473"/>
    <lineage>
        <taxon>Eukaryota</taxon>
        <taxon>Fungi</taxon>
        <taxon>Dikarya</taxon>
        <taxon>Basidiomycota</taxon>
        <taxon>Agaricomycotina</taxon>
        <taxon>Agaricomycetes</taxon>
        <taxon>Agaricomycetidae</taxon>
        <taxon>Agaricales</taxon>
        <taxon>Marasmiineae</taxon>
        <taxon>Mycenaceae</taxon>
        <taxon>Mycena</taxon>
    </lineage>
</organism>
<evidence type="ECO:0000313" key="3">
    <source>
        <dbReference type="Proteomes" id="UP000815677"/>
    </source>
</evidence>
<keyword evidence="3" id="KW-1185">Reference proteome</keyword>
<gene>
    <name evidence="2" type="ORF">MCHLO_04646</name>
</gene>
<reference evidence="2" key="1">
    <citation type="submission" date="2014-09" db="EMBL/GenBank/DDBJ databases">
        <title>Genome sequence of the luminous mushroom Mycena chlorophos for searching fungal bioluminescence genes.</title>
        <authorList>
            <person name="Tanaka Y."/>
            <person name="Kasuga D."/>
            <person name="Oba Y."/>
            <person name="Hase S."/>
            <person name="Sato K."/>
            <person name="Oba Y."/>
            <person name="Sakakibara Y."/>
        </authorList>
    </citation>
    <scope>NUCLEOTIDE SEQUENCE</scope>
</reference>
<accession>A0ABQ0L7M8</accession>
<protein>
    <recommendedName>
        <fullName evidence="4">Homeodomain transcription factor HD1</fullName>
    </recommendedName>
</protein>
<evidence type="ECO:0008006" key="4">
    <source>
        <dbReference type="Google" id="ProtNLM"/>
    </source>
</evidence>
<proteinExistence type="predicted"/>
<feature type="region of interest" description="Disordered" evidence="1">
    <location>
        <begin position="94"/>
        <end position="121"/>
    </location>
</feature>
<dbReference type="EMBL" id="DF843169">
    <property type="protein sequence ID" value="GAT47168.1"/>
    <property type="molecule type" value="Genomic_DNA"/>
</dbReference>
<name>A0ABQ0L7M8_MYCCL</name>
<dbReference type="Proteomes" id="UP000815677">
    <property type="component" value="Unassembled WGS sequence"/>
</dbReference>